<proteinExistence type="predicted"/>
<feature type="transmembrane region" description="Helical" evidence="1">
    <location>
        <begin position="12"/>
        <end position="28"/>
    </location>
</feature>
<evidence type="ECO:0000256" key="1">
    <source>
        <dbReference type="SAM" id="Phobius"/>
    </source>
</evidence>
<dbReference type="AlphaFoldDB" id="A0A381SNA5"/>
<reference evidence="2" key="1">
    <citation type="submission" date="2018-05" db="EMBL/GenBank/DDBJ databases">
        <authorList>
            <person name="Lanie J.A."/>
            <person name="Ng W.-L."/>
            <person name="Kazmierczak K.M."/>
            <person name="Andrzejewski T.M."/>
            <person name="Davidsen T.M."/>
            <person name="Wayne K.J."/>
            <person name="Tettelin H."/>
            <person name="Glass J.I."/>
            <person name="Rusch D."/>
            <person name="Podicherti R."/>
            <person name="Tsui H.-C.T."/>
            <person name="Winkler M.E."/>
        </authorList>
    </citation>
    <scope>NUCLEOTIDE SEQUENCE</scope>
</reference>
<dbReference type="EMBL" id="UINC01003280">
    <property type="protein sequence ID" value="SVA04939.1"/>
    <property type="molecule type" value="Genomic_DNA"/>
</dbReference>
<keyword evidence="1" id="KW-1133">Transmembrane helix</keyword>
<gene>
    <name evidence="2" type="ORF">METZ01_LOCUS57793</name>
</gene>
<name>A0A381SNA5_9ZZZZ</name>
<keyword evidence="1" id="KW-0472">Membrane</keyword>
<keyword evidence="1" id="KW-0812">Transmembrane</keyword>
<sequence length="35" mass="4036">MTDERADLLHRLGVLGAVAVFALVLAMWRRRRRAD</sequence>
<organism evidence="2">
    <name type="scientific">marine metagenome</name>
    <dbReference type="NCBI Taxonomy" id="408172"/>
    <lineage>
        <taxon>unclassified sequences</taxon>
        <taxon>metagenomes</taxon>
        <taxon>ecological metagenomes</taxon>
    </lineage>
</organism>
<protein>
    <submittedName>
        <fullName evidence="2">Uncharacterized protein</fullName>
    </submittedName>
</protein>
<evidence type="ECO:0000313" key="2">
    <source>
        <dbReference type="EMBL" id="SVA04939.1"/>
    </source>
</evidence>
<accession>A0A381SNA5</accession>